<dbReference type="PANTHER" id="PTHR43304">
    <property type="entry name" value="PHYTOCHROME-LIKE PROTEIN CPH1"/>
    <property type="match status" value="1"/>
</dbReference>
<dbReference type="PANTHER" id="PTHR43304:SF1">
    <property type="entry name" value="PAC DOMAIN-CONTAINING PROTEIN"/>
    <property type="match status" value="1"/>
</dbReference>
<dbReference type="Gene3D" id="3.30.565.10">
    <property type="entry name" value="Histidine kinase-like ATPase, C-terminal domain"/>
    <property type="match status" value="1"/>
</dbReference>
<comment type="catalytic activity">
    <reaction evidence="1">
        <text>ATP + protein L-histidine = ADP + protein N-phospho-L-histidine.</text>
        <dbReference type="EC" id="2.7.13.3"/>
    </reaction>
</comment>
<organism evidence="9 10">
    <name type="scientific">Mesonia algae</name>
    <dbReference type="NCBI Taxonomy" id="213248"/>
    <lineage>
        <taxon>Bacteria</taxon>
        <taxon>Pseudomonadati</taxon>
        <taxon>Bacteroidota</taxon>
        <taxon>Flavobacteriia</taxon>
        <taxon>Flavobacteriales</taxon>
        <taxon>Flavobacteriaceae</taxon>
        <taxon>Mesonia</taxon>
    </lineage>
</organism>
<dbReference type="Pfam" id="PF08447">
    <property type="entry name" value="PAS_3"/>
    <property type="match status" value="1"/>
</dbReference>
<evidence type="ECO:0000259" key="7">
    <source>
        <dbReference type="PROSITE" id="PS50112"/>
    </source>
</evidence>
<dbReference type="SUPFAM" id="SSF55785">
    <property type="entry name" value="PYP-like sensor domain (PAS domain)"/>
    <property type="match status" value="1"/>
</dbReference>
<feature type="domain" description="Histidine kinase" evidence="6">
    <location>
        <begin position="277"/>
        <end position="489"/>
    </location>
</feature>
<dbReference type="SMART" id="SM00091">
    <property type="entry name" value="PAS"/>
    <property type="match status" value="1"/>
</dbReference>
<keyword evidence="10" id="KW-1185">Reference proteome</keyword>
<dbReference type="PROSITE" id="PS50112">
    <property type="entry name" value="PAS"/>
    <property type="match status" value="1"/>
</dbReference>
<comment type="caution">
    <text evidence="9">The sequence shown here is derived from an EMBL/GenBank/DDBJ whole genome shotgun (WGS) entry which is preliminary data.</text>
</comment>
<dbReference type="InterPro" id="IPR001610">
    <property type="entry name" value="PAC"/>
</dbReference>
<dbReference type="NCBIfam" id="TIGR00229">
    <property type="entry name" value="sensory_box"/>
    <property type="match status" value="1"/>
</dbReference>
<dbReference type="InterPro" id="IPR000700">
    <property type="entry name" value="PAS-assoc_C"/>
</dbReference>
<name>A0A2W7IIH0_9FLAO</name>
<evidence type="ECO:0000256" key="4">
    <source>
        <dbReference type="ARBA" id="ARBA00022679"/>
    </source>
</evidence>
<keyword evidence="5" id="KW-0418">Kinase</keyword>
<dbReference type="InterPro" id="IPR035965">
    <property type="entry name" value="PAS-like_dom_sf"/>
</dbReference>
<sequence length="489" mass="55870">MKNKLYNLIGKHVELFNFIQQYSIFGYIFYEEGQKENFYTHPSLLQHLKKYNVSLANFSFKLETETSLGSKKKYRVRIIIDEETEFIKKAKKIEIVDGNLTYILLAFHKKSIKINSPNVSIKSFSIEEKLKISQKAFSSNFENAAIGMAIISLDGTWKNVNSAISSMLGYTKKELSKLTFQDITHPEDLNIDLQFLEQLIAGEIPHYHLEKRYFHKSGSLVYGILAVSIVRDDNDAPLYFISQIVDITDRKNVEKEIKKLLKTSKDQNGRLRNFAHIVSHNLRSHSGNFSMLLDILDDETDENQRAEIISHLKVAANHLKETILHLNEIVTMNNTIHDNLIPINLLKEVNSIIKGIKLNANQLSVIINVNISPEIEVLAIKAYLNSILMNFITNGIKYSDPNKESFLNITASKNREFVIIKITDNGLGIDLEKHGDKIFGMYKTFHKHEDAKGIGLFIAKNQIDALNGKVTVKSKVKIGTTFKIFLKHE</sequence>
<dbReference type="InterPro" id="IPR036890">
    <property type="entry name" value="HATPase_C_sf"/>
</dbReference>
<dbReference type="SUPFAM" id="SSF55874">
    <property type="entry name" value="ATPase domain of HSP90 chaperone/DNA topoisomerase II/histidine kinase"/>
    <property type="match status" value="1"/>
</dbReference>
<gene>
    <name evidence="9" type="ORF">LX95_02247</name>
</gene>
<dbReference type="GO" id="GO:0004673">
    <property type="term" value="F:protein histidine kinase activity"/>
    <property type="evidence" value="ECO:0007669"/>
    <property type="project" value="UniProtKB-EC"/>
</dbReference>
<dbReference type="InterPro" id="IPR052162">
    <property type="entry name" value="Sensor_kinase/Photoreceptor"/>
</dbReference>
<evidence type="ECO:0000256" key="2">
    <source>
        <dbReference type="ARBA" id="ARBA00012438"/>
    </source>
</evidence>
<dbReference type="RefSeq" id="WP_111541533.1">
    <property type="nucleotide sequence ID" value="NZ_QKYV01000006.1"/>
</dbReference>
<evidence type="ECO:0000313" key="10">
    <source>
        <dbReference type="Proteomes" id="UP000249542"/>
    </source>
</evidence>
<evidence type="ECO:0000256" key="3">
    <source>
        <dbReference type="ARBA" id="ARBA00022553"/>
    </source>
</evidence>
<keyword evidence="4" id="KW-0808">Transferase</keyword>
<dbReference type="InterPro" id="IPR003594">
    <property type="entry name" value="HATPase_dom"/>
</dbReference>
<dbReference type="PRINTS" id="PR00344">
    <property type="entry name" value="BCTRLSENSOR"/>
</dbReference>
<dbReference type="EC" id="2.7.13.3" evidence="2"/>
<evidence type="ECO:0000259" key="6">
    <source>
        <dbReference type="PROSITE" id="PS50109"/>
    </source>
</evidence>
<dbReference type="Pfam" id="PF02518">
    <property type="entry name" value="HATPase_c"/>
    <property type="match status" value="1"/>
</dbReference>
<dbReference type="PROSITE" id="PS50109">
    <property type="entry name" value="HIS_KIN"/>
    <property type="match status" value="1"/>
</dbReference>
<dbReference type="InterPro" id="IPR013655">
    <property type="entry name" value="PAS_fold_3"/>
</dbReference>
<dbReference type="CDD" id="cd00130">
    <property type="entry name" value="PAS"/>
    <property type="match status" value="1"/>
</dbReference>
<reference evidence="9 10" key="1">
    <citation type="submission" date="2018-06" db="EMBL/GenBank/DDBJ databases">
        <title>Genomic Encyclopedia of Archaeal and Bacterial Type Strains, Phase II (KMG-II): from individual species to whole genera.</title>
        <authorList>
            <person name="Goeker M."/>
        </authorList>
    </citation>
    <scope>NUCLEOTIDE SEQUENCE [LARGE SCALE GENOMIC DNA]</scope>
    <source>
        <strain evidence="9 10">DSM 15361</strain>
    </source>
</reference>
<evidence type="ECO:0000256" key="1">
    <source>
        <dbReference type="ARBA" id="ARBA00000085"/>
    </source>
</evidence>
<protein>
    <recommendedName>
        <fullName evidence="2">histidine kinase</fullName>
        <ecNumber evidence="2">2.7.13.3</ecNumber>
    </recommendedName>
</protein>
<feature type="domain" description="PAS" evidence="7">
    <location>
        <begin position="133"/>
        <end position="203"/>
    </location>
</feature>
<dbReference type="AlphaFoldDB" id="A0A2W7IIH0"/>
<dbReference type="SMART" id="SM00086">
    <property type="entry name" value="PAC"/>
    <property type="match status" value="1"/>
</dbReference>
<keyword evidence="3" id="KW-0597">Phosphoprotein</keyword>
<dbReference type="SMART" id="SM00387">
    <property type="entry name" value="HATPase_c"/>
    <property type="match status" value="1"/>
</dbReference>
<dbReference type="Proteomes" id="UP000249542">
    <property type="component" value="Unassembled WGS sequence"/>
</dbReference>
<dbReference type="InterPro" id="IPR000014">
    <property type="entry name" value="PAS"/>
</dbReference>
<evidence type="ECO:0000256" key="5">
    <source>
        <dbReference type="ARBA" id="ARBA00022777"/>
    </source>
</evidence>
<dbReference type="Gene3D" id="3.30.450.20">
    <property type="entry name" value="PAS domain"/>
    <property type="match status" value="1"/>
</dbReference>
<dbReference type="InterPro" id="IPR004358">
    <property type="entry name" value="Sig_transdc_His_kin-like_C"/>
</dbReference>
<accession>A0A2W7IIH0</accession>
<dbReference type="PROSITE" id="PS50113">
    <property type="entry name" value="PAC"/>
    <property type="match status" value="1"/>
</dbReference>
<feature type="domain" description="PAC" evidence="8">
    <location>
        <begin position="207"/>
        <end position="259"/>
    </location>
</feature>
<dbReference type="EMBL" id="QKYV01000006">
    <property type="protein sequence ID" value="PZW39107.1"/>
    <property type="molecule type" value="Genomic_DNA"/>
</dbReference>
<proteinExistence type="predicted"/>
<evidence type="ECO:0000313" key="9">
    <source>
        <dbReference type="EMBL" id="PZW39107.1"/>
    </source>
</evidence>
<evidence type="ECO:0000259" key="8">
    <source>
        <dbReference type="PROSITE" id="PS50113"/>
    </source>
</evidence>
<dbReference type="InterPro" id="IPR005467">
    <property type="entry name" value="His_kinase_dom"/>
</dbReference>